<evidence type="ECO:0000313" key="1">
    <source>
        <dbReference type="EMBL" id="SDG62076.1"/>
    </source>
</evidence>
<reference evidence="1 2" key="1">
    <citation type="submission" date="2016-10" db="EMBL/GenBank/DDBJ databases">
        <authorList>
            <person name="Varghese N."/>
            <person name="Submissions S."/>
        </authorList>
    </citation>
    <scope>NUCLEOTIDE SEQUENCE [LARGE SCALE GENOMIC DNA]</scope>
    <source>
        <strain evidence="1 2">DSM 18839</strain>
    </source>
</reference>
<organism evidence="1 2">
    <name type="scientific">Thalassobaculum litoreum DSM 18839</name>
    <dbReference type="NCBI Taxonomy" id="1123362"/>
    <lineage>
        <taxon>Bacteria</taxon>
        <taxon>Pseudomonadati</taxon>
        <taxon>Pseudomonadota</taxon>
        <taxon>Alphaproteobacteria</taxon>
        <taxon>Rhodospirillales</taxon>
        <taxon>Thalassobaculaceae</taxon>
        <taxon>Thalassobaculum</taxon>
    </lineage>
</organism>
<comment type="caution">
    <text evidence="1">The sequence shown here is derived from an EMBL/GenBank/DDBJ whole genome shotgun (WGS) entry which is preliminary data.</text>
</comment>
<dbReference type="InterPro" id="IPR019734">
    <property type="entry name" value="TPR_rpt"/>
</dbReference>
<dbReference type="SUPFAM" id="SSF48452">
    <property type="entry name" value="TPR-like"/>
    <property type="match status" value="1"/>
</dbReference>
<sequence>MTKFDFEAIHNRSTYYYESYVSNILMPAVYFREAGEYTEALLWLEEWLCSDQAQRSGVAAQADAWALCSHIKLLQGRIYESIKYLEKAESLSPNNVSVIINRARLYLKKQDNTAALRLAQSILRRFPSDPSVSVIMASALGAMGCYSEALLKVNNTIQYFPDHSESLATRSLIQARTKEFDKAKLDALRALLIKPYAHQLWSLLSRLFLQSGVLSTAITMQKRAVIGAPKQLDYLITLSDFLSSANKIDDSYKMMKHTIRLFPFSDIAWINLSKVQCKKMVLDNAVKSSRRAIMLRPDMASHYVFYANILKMIKEWCKSLDAINRAYNIEANNISILLNKANILLRVRCIYEALQTYEQVLRLSPIQVDALLGAGNALSELGRLEEALQAYD</sequence>
<keyword evidence="2" id="KW-1185">Reference proteome</keyword>
<dbReference type="InterPro" id="IPR011990">
    <property type="entry name" value="TPR-like_helical_dom_sf"/>
</dbReference>
<dbReference type="PANTHER" id="PTHR44216:SF3">
    <property type="entry name" value="PROTEIN O-MANNOSYL-TRANSFERASE TMTC2"/>
    <property type="match status" value="1"/>
</dbReference>
<dbReference type="InterPro" id="IPR052384">
    <property type="entry name" value="TMTC_O-mannosyltransferase"/>
</dbReference>
<dbReference type="Gene3D" id="1.25.40.10">
    <property type="entry name" value="Tetratricopeptide repeat domain"/>
    <property type="match status" value="1"/>
</dbReference>
<evidence type="ECO:0000313" key="2">
    <source>
        <dbReference type="Proteomes" id="UP000198615"/>
    </source>
</evidence>
<dbReference type="PROSITE" id="PS50293">
    <property type="entry name" value="TPR_REGION"/>
    <property type="match status" value="1"/>
</dbReference>
<dbReference type="GO" id="GO:0035269">
    <property type="term" value="P:protein O-linked glycosylation via mannose"/>
    <property type="evidence" value="ECO:0007669"/>
    <property type="project" value="TreeGrafter"/>
</dbReference>
<dbReference type="PANTHER" id="PTHR44216">
    <property type="entry name" value="PROTEIN O-MANNOSYL-TRANSFERASE TMTC2"/>
    <property type="match status" value="1"/>
</dbReference>
<dbReference type="Proteomes" id="UP000198615">
    <property type="component" value="Unassembled WGS sequence"/>
</dbReference>
<dbReference type="EMBL" id="FNBW01000039">
    <property type="protein sequence ID" value="SDG62076.1"/>
    <property type="molecule type" value="Genomic_DNA"/>
</dbReference>
<name>A0A8G2BNA0_9PROT</name>
<dbReference type="GO" id="GO:0000030">
    <property type="term" value="F:mannosyltransferase activity"/>
    <property type="evidence" value="ECO:0007669"/>
    <property type="project" value="TreeGrafter"/>
</dbReference>
<feature type="non-terminal residue" evidence="1">
    <location>
        <position position="392"/>
    </location>
</feature>
<dbReference type="SMART" id="SM00028">
    <property type="entry name" value="TPR"/>
    <property type="match status" value="6"/>
</dbReference>
<gene>
    <name evidence="1" type="ORF">SAMN05660686_05046</name>
</gene>
<dbReference type="AlphaFoldDB" id="A0A8G2BNA0"/>
<dbReference type="RefSeq" id="WP_139189493.1">
    <property type="nucleotide sequence ID" value="NZ_FNBW01000039.1"/>
</dbReference>
<proteinExistence type="predicted"/>
<dbReference type="Pfam" id="PF13432">
    <property type="entry name" value="TPR_16"/>
    <property type="match status" value="1"/>
</dbReference>
<accession>A0A8G2BNA0</accession>
<protein>
    <submittedName>
        <fullName evidence="1">Tetratricopeptide repeat-containing protein</fullName>
    </submittedName>
</protein>
<dbReference type="Pfam" id="PF14559">
    <property type="entry name" value="TPR_19"/>
    <property type="match status" value="1"/>
</dbReference>